<evidence type="ECO:0000256" key="6">
    <source>
        <dbReference type="ARBA" id="ARBA00023136"/>
    </source>
</evidence>
<organism evidence="9 10">
    <name type="scientific">Qipengyuania mesophila</name>
    <dbReference type="NCBI Taxonomy" id="2867246"/>
    <lineage>
        <taxon>Bacteria</taxon>
        <taxon>Pseudomonadati</taxon>
        <taxon>Pseudomonadota</taxon>
        <taxon>Alphaproteobacteria</taxon>
        <taxon>Sphingomonadales</taxon>
        <taxon>Erythrobacteraceae</taxon>
        <taxon>Qipengyuania</taxon>
    </lineage>
</organism>
<dbReference type="EMBL" id="JAIGNU010000001">
    <property type="protein sequence ID" value="MBX7501528.1"/>
    <property type="molecule type" value="Genomic_DNA"/>
</dbReference>
<dbReference type="Pfam" id="PF07681">
    <property type="entry name" value="DoxX"/>
    <property type="match status" value="1"/>
</dbReference>
<gene>
    <name evidence="9" type="ORF">K3181_08745</name>
</gene>
<dbReference type="InterPro" id="IPR032808">
    <property type="entry name" value="DoxX"/>
</dbReference>
<evidence type="ECO:0000256" key="5">
    <source>
        <dbReference type="ARBA" id="ARBA00022989"/>
    </source>
</evidence>
<sequence>MATIAALVGRIMLGALFVFAGLGKVMDPASTAAYMEAESPFPGSLALAVGAFEIVAGLVLASGFMTRIASLVLAGFTVLATLFFHEKVTDPMQAAMALKNIAITGGLLMVFAYGQLRGRIGEIDERAKRLDAEVKAAHAEGKAEGLAAAPTTTTVVDRDGDGHPG</sequence>
<evidence type="ECO:0000313" key="9">
    <source>
        <dbReference type="EMBL" id="MBX7501528.1"/>
    </source>
</evidence>
<evidence type="ECO:0000256" key="2">
    <source>
        <dbReference type="ARBA" id="ARBA00006679"/>
    </source>
</evidence>
<feature type="region of interest" description="Disordered" evidence="7">
    <location>
        <begin position="141"/>
        <end position="165"/>
    </location>
</feature>
<keyword evidence="3" id="KW-1003">Cell membrane</keyword>
<accession>A0ABS7JVD4</accession>
<dbReference type="RefSeq" id="WP_221602605.1">
    <property type="nucleotide sequence ID" value="NZ_JAIGNU010000001.1"/>
</dbReference>
<feature type="transmembrane region" description="Helical" evidence="8">
    <location>
        <begin position="41"/>
        <end position="61"/>
    </location>
</feature>
<dbReference type="Proteomes" id="UP000782554">
    <property type="component" value="Unassembled WGS sequence"/>
</dbReference>
<evidence type="ECO:0000256" key="8">
    <source>
        <dbReference type="SAM" id="Phobius"/>
    </source>
</evidence>
<feature type="compositionally biased region" description="Basic and acidic residues" evidence="7">
    <location>
        <begin position="156"/>
        <end position="165"/>
    </location>
</feature>
<evidence type="ECO:0000313" key="10">
    <source>
        <dbReference type="Proteomes" id="UP000782554"/>
    </source>
</evidence>
<evidence type="ECO:0000256" key="1">
    <source>
        <dbReference type="ARBA" id="ARBA00004651"/>
    </source>
</evidence>
<evidence type="ECO:0000256" key="7">
    <source>
        <dbReference type="SAM" id="MobiDB-lite"/>
    </source>
</evidence>
<keyword evidence="5 8" id="KW-1133">Transmembrane helix</keyword>
<keyword evidence="10" id="KW-1185">Reference proteome</keyword>
<reference evidence="9 10" key="1">
    <citation type="submission" date="2021-08" db="EMBL/GenBank/DDBJ databases">
        <title>Comparative Genomics Analysis of the Genus Qipengyuania Reveals Extensive Genetic Diversity and Metabolic Versatility, Including the Description of Fifteen Novel Species.</title>
        <authorList>
            <person name="Liu Y."/>
        </authorList>
    </citation>
    <scope>NUCLEOTIDE SEQUENCE [LARGE SCALE GENOMIC DNA]</scope>
    <source>
        <strain evidence="9 10">YG27</strain>
    </source>
</reference>
<comment type="caution">
    <text evidence="9">The sequence shown here is derived from an EMBL/GenBank/DDBJ whole genome shotgun (WGS) entry which is preliminary data.</text>
</comment>
<protein>
    <submittedName>
        <fullName evidence="9">DoxX family protein</fullName>
    </submittedName>
</protein>
<feature type="transmembrane region" description="Helical" evidence="8">
    <location>
        <begin position="7"/>
        <end position="26"/>
    </location>
</feature>
<keyword evidence="6 8" id="KW-0472">Membrane</keyword>
<comment type="subcellular location">
    <subcellularLocation>
        <location evidence="1">Cell membrane</location>
        <topology evidence="1">Multi-pass membrane protein</topology>
    </subcellularLocation>
</comment>
<feature type="transmembrane region" description="Helical" evidence="8">
    <location>
        <begin position="97"/>
        <end position="116"/>
    </location>
</feature>
<dbReference type="InterPro" id="IPR051907">
    <property type="entry name" value="DoxX-like_oxidoreductase"/>
</dbReference>
<proteinExistence type="inferred from homology"/>
<comment type="similarity">
    <text evidence="2">Belongs to the DoxX family.</text>
</comment>
<dbReference type="PANTHER" id="PTHR33452:SF1">
    <property type="entry name" value="INNER MEMBRANE PROTEIN YPHA-RELATED"/>
    <property type="match status" value="1"/>
</dbReference>
<dbReference type="PANTHER" id="PTHR33452">
    <property type="entry name" value="OXIDOREDUCTASE CATD-RELATED"/>
    <property type="match status" value="1"/>
</dbReference>
<name>A0ABS7JVD4_9SPHN</name>
<keyword evidence="4 8" id="KW-0812">Transmembrane</keyword>
<feature type="transmembrane region" description="Helical" evidence="8">
    <location>
        <begin position="68"/>
        <end position="85"/>
    </location>
</feature>
<evidence type="ECO:0000256" key="4">
    <source>
        <dbReference type="ARBA" id="ARBA00022692"/>
    </source>
</evidence>
<evidence type="ECO:0000256" key="3">
    <source>
        <dbReference type="ARBA" id="ARBA00022475"/>
    </source>
</evidence>